<dbReference type="Gene3D" id="3.60.120.10">
    <property type="entry name" value="Anthranilate synthase"/>
    <property type="match status" value="1"/>
</dbReference>
<comment type="catalytic activity">
    <reaction evidence="3">
        <text>chorismate + L-glutamine = anthranilate + pyruvate + L-glutamate + H(+)</text>
        <dbReference type="Rhea" id="RHEA:21732"/>
        <dbReference type="ChEBI" id="CHEBI:15361"/>
        <dbReference type="ChEBI" id="CHEBI:15378"/>
        <dbReference type="ChEBI" id="CHEBI:16567"/>
        <dbReference type="ChEBI" id="CHEBI:29748"/>
        <dbReference type="ChEBI" id="CHEBI:29985"/>
        <dbReference type="ChEBI" id="CHEBI:58359"/>
        <dbReference type="EC" id="4.1.3.27"/>
    </reaction>
</comment>
<dbReference type="PANTHER" id="PTHR11236:SF49">
    <property type="entry name" value="ANTHRANILATE SYNTHASE COMPONENT 1"/>
    <property type="match status" value="1"/>
</dbReference>
<feature type="domain" description="Chorismate-utilising enzyme C-terminal" evidence="4">
    <location>
        <begin position="3"/>
        <end position="47"/>
    </location>
</feature>
<dbReference type="InterPro" id="IPR015890">
    <property type="entry name" value="Chorismate_C"/>
</dbReference>
<gene>
    <name evidence="5" type="ORF">JCM19241_4181</name>
</gene>
<dbReference type="STRING" id="1481914.JCM19241_4181"/>
<reference evidence="5 6" key="2">
    <citation type="submission" date="2015-01" db="EMBL/GenBank/DDBJ databases">
        <authorList>
            <consortium name="NBRP consortium"/>
            <person name="Sawabe T."/>
            <person name="Meirelles P."/>
            <person name="Feng G."/>
            <person name="Sayaka M."/>
            <person name="Hattori M."/>
            <person name="Ohkuma M."/>
        </authorList>
    </citation>
    <scope>NUCLEOTIDE SEQUENCE [LARGE SCALE GENOMIC DNA]</scope>
    <source>
        <strain evidence="6">JCM 19241</strain>
    </source>
</reference>
<accession>A0A0B8QQI6</accession>
<reference evidence="5 6" key="1">
    <citation type="submission" date="2015-01" db="EMBL/GenBank/DDBJ databases">
        <title>Vibrio sp. C94 JCM 19241 whole genome shotgun sequence.</title>
        <authorList>
            <person name="Sawabe T."/>
            <person name="Meirelles P."/>
            <person name="Feng G."/>
            <person name="Sayaka M."/>
            <person name="Hattori M."/>
            <person name="Ohkuma M."/>
        </authorList>
    </citation>
    <scope>NUCLEOTIDE SEQUENCE [LARGE SCALE GENOMIC DNA]</scope>
    <source>
        <strain evidence="6">JCM 19241</strain>
    </source>
</reference>
<keyword evidence="2 5" id="KW-0456">Lyase</keyword>
<evidence type="ECO:0000256" key="3">
    <source>
        <dbReference type="ARBA" id="ARBA00047683"/>
    </source>
</evidence>
<evidence type="ECO:0000256" key="1">
    <source>
        <dbReference type="ARBA" id="ARBA00012266"/>
    </source>
</evidence>
<dbReference type="InterPro" id="IPR019999">
    <property type="entry name" value="Anth_synth_I-like"/>
</dbReference>
<dbReference type="InterPro" id="IPR005801">
    <property type="entry name" value="ADC_synthase"/>
</dbReference>
<dbReference type="Pfam" id="PF00425">
    <property type="entry name" value="Chorismate_bind"/>
    <property type="match status" value="1"/>
</dbReference>
<dbReference type="GO" id="GO:0004049">
    <property type="term" value="F:anthranilate synthase activity"/>
    <property type="evidence" value="ECO:0007669"/>
    <property type="project" value="UniProtKB-EC"/>
</dbReference>
<dbReference type="EMBL" id="BBSC01000006">
    <property type="protein sequence ID" value="GAM76644.1"/>
    <property type="molecule type" value="Genomic_DNA"/>
</dbReference>
<evidence type="ECO:0000259" key="4">
    <source>
        <dbReference type="Pfam" id="PF00425"/>
    </source>
</evidence>
<proteinExistence type="predicted"/>
<evidence type="ECO:0000313" key="6">
    <source>
        <dbReference type="Proteomes" id="UP000031666"/>
    </source>
</evidence>
<comment type="caution">
    <text evidence="5">The sequence shown here is derived from an EMBL/GenBank/DDBJ whole genome shotgun (WGS) entry which is preliminary data.</text>
</comment>
<dbReference type="SUPFAM" id="SSF56322">
    <property type="entry name" value="ADC synthase"/>
    <property type="match status" value="1"/>
</dbReference>
<organism evidence="5 6">
    <name type="scientific">Vibrio ishigakensis</name>
    <dbReference type="NCBI Taxonomy" id="1481914"/>
    <lineage>
        <taxon>Bacteria</taxon>
        <taxon>Pseudomonadati</taxon>
        <taxon>Pseudomonadota</taxon>
        <taxon>Gammaproteobacteria</taxon>
        <taxon>Vibrionales</taxon>
        <taxon>Vibrionaceae</taxon>
        <taxon>Vibrio</taxon>
    </lineage>
</organism>
<dbReference type="EC" id="4.1.3.27" evidence="1"/>
<dbReference type="AlphaFoldDB" id="A0A0B8QQI6"/>
<evidence type="ECO:0000256" key="2">
    <source>
        <dbReference type="ARBA" id="ARBA00023239"/>
    </source>
</evidence>
<dbReference type="Proteomes" id="UP000031666">
    <property type="component" value="Unassembled WGS sequence"/>
</dbReference>
<sequence length="65" mass="6648">MTGRGDLDTCIVIRSAYVEDGVAKVQAGAGVVFDSDPQAEADETRGKAQAVISAIQAAHTEVSNG</sequence>
<protein>
    <recommendedName>
        <fullName evidence="1">anthranilate synthase</fullName>
        <ecNumber evidence="1">4.1.3.27</ecNumber>
    </recommendedName>
</protein>
<name>A0A0B8QQI6_9VIBR</name>
<dbReference type="PANTHER" id="PTHR11236">
    <property type="entry name" value="AMINOBENZOATE/ANTHRANILATE SYNTHASE"/>
    <property type="match status" value="1"/>
</dbReference>
<evidence type="ECO:0000313" key="5">
    <source>
        <dbReference type="EMBL" id="GAM76644.1"/>
    </source>
</evidence>
<dbReference type="GO" id="GO:0000162">
    <property type="term" value="P:L-tryptophan biosynthetic process"/>
    <property type="evidence" value="ECO:0007669"/>
    <property type="project" value="TreeGrafter"/>
</dbReference>